<gene>
    <name evidence="2" type="ORF">BB934_37660</name>
</gene>
<dbReference type="EMBL" id="CP016619">
    <property type="protein sequence ID" value="ANY83998.1"/>
    <property type="molecule type" value="Genomic_DNA"/>
</dbReference>
<dbReference type="SUPFAM" id="SSF50952">
    <property type="entry name" value="Soluble quinoprotein glucose dehydrogenase"/>
    <property type="match status" value="1"/>
</dbReference>
<dbReference type="KEGG" id="moc:BB934_37660"/>
<dbReference type="Gene3D" id="2.120.10.30">
    <property type="entry name" value="TolB, C-terminal domain"/>
    <property type="match status" value="2"/>
</dbReference>
<evidence type="ECO:0000313" key="2">
    <source>
        <dbReference type="EMBL" id="ANY83998.1"/>
    </source>
</evidence>
<feature type="domain" description="Glucose/Sorbosone dehydrogenase" evidence="1">
    <location>
        <begin position="76"/>
        <end position="124"/>
    </location>
</feature>
<organism evidence="2">
    <name type="scientific">Microvirga ossetica</name>
    <dbReference type="NCBI Taxonomy" id="1882682"/>
    <lineage>
        <taxon>Bacteria</taxon>
        <taxon>Pseudomonadati</taxon>
        <taxon>Pseudomonadota</taxon>
        <taxon>Alphaproteobacteria</taxon>
        <taxon>Hyphomicrobiales</taxon>
        <taxon>Methylobacteriaceae</taxon>
        <taxon>Microvirga</taxon>
    </lineage>
</organism>
<dbReference type="Pfam" id="PF07995">
    <property type="entry name" value="GSDH"/>
    <property type="match status" value="2"/>
</dbReference>
<keyword evidence="2" id="KW-0614">Plasmid</keyword>
<protein>
    <recommendedName>
        <fullName evidence="1">Glucose/Sorbosone dehydrogenase domain-containing protein</fullName>
    </recommendedName>
</protein>
<reference evidence="2" key="1">
    <citation type="submission" date="2016-07" db="EMBL/GenBank/DDBJ databases">
        <title>Microvirga ossetica sp. nov. a new species of rhizobia isolated from root nodules of the legume species Vicia alpestris Steven originated from North Ossetia region in the Caucasus.</title>
        <authorList>
            <person name="Safronova V.I."/>
            <person name="Kuznetsova I.G."/>
            <person name="Sazanova A.L."/>
            <person name="Belimov A."/>
            <person name="Andronov E."/>
            <person name="Osledkin Y.S."/>
            <person name="Onishchuk O.P."/>
            <person name="Kurchak O.N."/>
            <person name="Shaposhnikov A.I."/>
            <person name="Willems A."/>
            <person name="Tikhonovich I.A."/>
        </authorList>
    </citation>
    <scope>NUCLEOTIDE SEQUENCE [LARGE SCALE GENOMIC DNA]</scope>
    <source>
        <strain evidence="2">V5/3M</strain>
        <plasmid evidence="2">unnamed2</plasmid>
    </source>
</reference>
<sequence length="129" mass="13353">MLVTERPGRLRLVSRDGGVSAPLAGVSRVFARGQGGLLDVALAPDFASSRWVYLAYAEPGSGGSGTAVARGRSVARGVVRLTVQGQQVTGAERIALGQRVRDVRQGPDGAVYVLTDQARGGILRLTPAG</sequence>
<dbReference type="OrthoDB" id="9770043at2"/>
<dbReference type="AlphaFoldDB" id="A0A1B2EVK6"/>
<geneLocation type="plasmid" evidence="2">
    <name>unnamed2</name>
</geneLocation>
<dbReference type="InterPro" id="IPR012938">
    <property type="entry name" value="Glc/Sorbosone_DH"/>
</dbReference>
<dbReference type="InterPro" id="IPR011041">
    <property type="entry name" value="Quinoprot_gluc/sorb_DH_b-prop"/>
</dbReference>
<accession>A0A1B2EVK6</accession>
<name>A0A1B2EVK6_9HYPH</name>
<dbReference type="InterPro" id="IPR011042">
    <property type="entry name" value="6-blade_b-propeller_TolB-like"/>
</dbReference>
<evidence type="ECO:0000259" key="1">
    <source>
        <dbReference type="Pfam" id="PF07995"/>
    </source>
</evidence>
<proteinExistence type="predicted"/>
<feature type="domain" description="Glucose/Sorbosone dehydrogenase" evidence="1">
    <location>
        <begin position="1"/>
        <end position="73"/>
    </location>
</feature>